<reference evidence="2 3" key="1">
    <citation type="submission" date="2020-03" db="EMBL/GenBank/DDBJ databases">
        <title>WGS of actinomycetes isolated from Thailand.</title>
        <authorList>
            <person name="Thawai C."/>
        </authorList>
    </citation>
    <scope>NUCLEOTIDE SEQUENCE [LARGE SCALE GENOMIC DNA]</scope>
    <source>
        <strain evidence="2 3">PRB2-1</strain>
    </source>
</reference>
<comment type="caution">
    <text evidence="2">The sequence shown here is derived from an EMBL/GenBank/DDBJ whole genome shotgun (WGS) entry which is preliminary data.</text>
</comment>
<proteinExistence type="predicted"/>
<keyword evidence="3" id="KW-1185">Reference proteome</keyword>
<feature type="signal peptide" evidence="1">
    <location>
        <begin position="1"/>
        <end position="25"/>
    </location>
</feature>
<protein>
    <recommendedName>
        <fullName evidence="4">ATP-binding protein</fullName>
    </recommendedName>
</protein>
<name>A0ABX0ZI81_9ACTN</name>
<feature type="chain" id="PRO_5046128642" description="ATP-binding protein" evidence="1">
    <location>
        <begin position="26"/>
        <end position="136"/>
    </location>
</feature>
<dbReference type="EMBL" id="JAATEJ010000003">
    <property type="protein sequence ID" value="NJP42827.1"/>
    <property type="molecule type" value="Genomic_DNA"/>
</dbReference>
<evidence type="ECO:0000256" key="1">
    <source>
        <dbReference type="SAM" id="SignalP"/>
    </source>
</evidence>
<keyword evidence="1" id="KW-0732">Signal</keyword>
<evidence type="ECO:0000313" key="3">
    <source>
        <dbReference type="Proteomes" id="UP000734511"/>
    </source>
</evidence>
<dbReference type="Proteomes" id="UP000734511">
    <property type="component" value="Unassembled WGS sequence"/>
</dbReference>
<gene>
    <name evidence="2" type="ORF">HCN08_05290</name>
</gene>
<sequence length="136" mass="13013">MKYSKVAAVVAGSVMAVGVGAPAFADSNTVDAHNMSTMPTSVNTGMDQALNEQPLQKVAGTVPVDSTMHTLGDATDDIKGGAPAQDLAGDALGATQNVTSSGLADAVPGASLLGGLPVSGLLGGLPVGGLLGGLGG</sequence>
<dbReference type="RefSeq" id="WP_167981709.1">
    <property type="nucleotide sequence ID" value="NZ_JAATEJ010000003.1"/>
</dbReference>
<organism evidence="2 3">
    <name type="scientific">Actinacidiphila epipremni</name>
    <dbReference type="NCBI Taxonomy" id="2053013"/>
    <lineage>
        <taxon>Bacteria</taxon>
        <taxon>Bacillati</taxon>
        <taxon>Actinomycetota</taxon>
        <taxon>Actinomycetes</taxon>
        <taxon>Kitasatosporales</taxon>
        <taxon>Streptomycetaceae</taxon>
        <taxon>Actinacidiphila</taxon>
    </lineage>
</organism>
<evidence type="ECO:0008006" key="4">
    <source>
        <dbReference type="Google" id="ProtNLM"/>
    </source>
</evidence>
<accession>A0ABX0ZI81</accession>
<evidence type="ECO:0000313" key="2">
    <source>
        <dbReference type="EMBL" id="NJP42827.1"/>
    </source>
</evidence>